<dbReference type="EMBL" id="JAGEOJ010000001">
    <property type="protein sequence ID" value="MBO2445572.1"/>
    <property type="molecule type" value="Genomic_DNA"/>
</dbReference>
<dbReference type="Pfam" id="PF14833">
    <property type="entry name" value="NAD_binding_11"/>
    <property type="match status" value="1"/>
</dbReference>
<evidence type="ECO:0000256" key="3">
    <source>
        <dbReference type="ARBA" id="ARBA00023027"/>
    </source>
</evidence>
<dbReference type="InterPro" id="IPR051265">
    <property type="entry name" value="HIBADH-related_NP60_sf"/>
</dbReference>
<dbReference type="AlphaFoldDB" id="A0A939P5F5"/>
<dbReference type="SUPFAM" id="SSF51735">
    <property type="entry name" value="NAD(P)-binding Rossmann-fold domains"/>
    <property type="match status" value="1"/>
</dbReference>
<dbReference type="InterPro" id="IPR029154">
    <property type="entry name" value="HIBADH-like_NADP-bd"/>
</dbReference>
<dbReference type="PANTHER" id="PTHR43580:SF2">
    <property type="entry name" value="CYTOKINE-LIKE NUCLEAR FACTOR N-PAC"/>
    <property type="match status" value="1"/>
</dbReference>
<organism evidence="7 8">
    <name type="scientific">Actinomadura barringtoniae</name>
    <dbReference type="NCBI Taxonomy" id="1427535"/>
    <lineage>
        <taxon>Bacteria</taxon>
        <taxon>Bacillati</taxon>
        <taxon>Actinomycetota</taxon>
        <taxon>Actinomycetes</taxon>
        <taxon>Streptosporangiales</taxon>
        <taxon>Thermomonosporaceae</taxon>
        <taxon>Actinomadura</taxon>
    </lineage>
</organism>
<keyword evidence="8" id="KW-1185">Reference proteome</keyword>
<comment type="similarity">
    <text evidence="1">Belongs to the HIBADH-related family.</text>
</comment>
<sequence>MSRASCCSWPATCRATSRARPCRWTGVSEMAEAARKTRVALLGLGNMGGQMASHLVNTGFPVHVYNRTRSAAKPLGDAGACVADTAAEAVAEAEVVLVSLADENAVRAVLFEDALQRLRDGAFVLGASTVSPSFAHEAAERLGAVGAHYVELCLLGNPMLAGTGKLRMFTAGDGADAEPVREVLDALANQVRHVGELGLASTMKLAFNQLIGAQTASLAEAVTFGERAGLDREMLLTEIANSGFSSLVMAFRAALMKERKYEPAAFSSKLMLKDLRLALDNANGAGVAMPVTAQVAARYEQVLAQGFGDLDAAVVGELQDDR</sequence>
<evidence type="ECO:0000256" key="2">
    <source>
        <dbReference type="ARBA" id="ARBA00023002"/>
    </source>
</evidence>
<feature type="domain" description="3-hydroxyisobutyrate dehydrogenase-like NAD-binding" evidence="6">
    <location>
        <begin position="198"/>
        <end position="313"/>
    </location>
</feature>
<keyword evidence="3" id="KW-0520">NAD</keyword>
<reference evidence="7" key="1">
    <citation type="submission" date="2021-03" db="EMBL/GenBank/DDBJ databases">
        <authorList>
            <person name="Kanchanasin P."/>
            <person name="Saeng-In P."/>
            <person name="Phongsopitanun W."/>
            <person name="Yuki M."/>
            <person name="Kudo T."/>
            <person name="Ohkuma M."/>
            <person name="Tanasupawat S."/>
        </authorList>
    </citation>
    <scope>NUCLEOTIDE SEQUENCE</scope>
    <source>
        <strain evidence="7">GKU 128</strain>
    </source>
</reference>
<dbReference type="PIRSF" id="PIRSF000103">
    <property type="entry name" value="HIBADH"/>
    <property type="match status" value="1"/>
</dbReference>
<name>A0A939P5F5_9ACTN</name>
<evidence type="ECO:0000259" key="6">
    <source>
        <dbReference type="Pfam" id="PF14833"/>
    </source>
</evidence>
<dbReference type="Gene3D" id="1.10.1040.10">
    <property type="entry name" value="N-(1-d-carboxylethyl)-l-norvaline Dehydrogenase, domain 2"/>
    <property type="match status" value="1"/>
</dbReference>
<dbReference type="PANTHER" id="PTHR43580">
    <property type="entry name" value="OXIDOREDUCTASE GLYR1-RELATED"/>
    <property type="match status" value="1"/>
</dbReference>
<dbReference type="PROSITE" id="PS00895">
    <property type="entry name" value="3_HYDROXYISOBUT_DH"/>
    <property type="match status" value="1"/>
</dbReference>
<keyword evidence="2" id="KW-0560">Oxidoreductase</keyword>
<feature type="active site" evidence="4">
    <location>
        <position position="204"/>
    </location>
</feature>
<dbReference type="Pfam" id="PF03446">
    <property type="entry name" value="NAD_binding_2"/>
    <property type="match status" value="1"/>
</dbReference>
<evidence type="ECO:0000259" key="5">
    <source>
        <dbReference type="Pfam" id="PF03446"/>
    </source>
</evidence>
<dbReference type="GO" id="GO:0016054">
    <property type="term" value="P:organic acid catabolic process"/>
    <property type="evidence" value="ECO:0007669"/>
    <property type="project" value="UniProtKB-ARBA"/>
</dbReference>
<comment type="caution">
    <text evidence="7">The sequence shown here is derived from an EMBL/GenBank/DDBJ whole genome shotgun (WGS) entry which is preliminary data.</text>
</comment>
<dbReference type="InterPro" id="IPR002204">
    <property type="entry name" value="3-OH-isobutyrate_DH-rel_CS"/>
</dbReference>
<dbReference type="InterPro" id="IPR013328">
    <property type="entry name" value="6PGD_dom2"/>
</dbReference>
<dbReference type="SUPFAM" id="SSF48179">
    <property type="entry name" value="6-phosphogluconate dehydrogenase C-terminal domain-like"/>
    <property type="match status" value="1"/>
</dbReference>
<accession>A0A939P5F5</accession>
<feature type="domain" description="6-phosphogluconate dehydrogenase NADP-binding" evidence="5">
    <location>
        <begin position="39"/>
        <end position="195"/>
    </location>
</feature>
<dbReference type="GO" id="GO:0016491">
    <property type="term" value="F:oxidoreductase activity"/>
    <property type="evidence" value="ECO:0007669"/>
    <property type="project" value="UniProtKB-KW"/>
</dbReference>
<evidence type="ECO:0000313" key="7">
    <source>
        <dbReference type="EMBL" id="MBO2445572.1"/>
    </source>
</evidence>
<proteinExistence type="inferred from homology"/>
<gene>
    <name evidence="7" type="ORF">J4573_00565</name>
</gene>
<evidence type="ECO:0000256" key="4">
    <source>
        <dbReference type="PIRSR" id="PIRSR000103-1"/>
    </source>
</evidence>
<dbReference type="InterPro" id="IPR006115">
    <property type="entry name" value="6PGDH_NADP-bd"/>
</dbReference>
<dbReference type="Proteomes" id="UP000669179">
    <property type="component" value="Unassembled WGS sequence"/>
</dbReference>
<dbReference type="InterPro" id="IPR036291">
    <property type="entry name" value="NAD(P)-bd_dom_sf"/>
</dbReference>
<dbReference type="GO" id="GO:0050661">
    <property type="term" value="F:NADP binding"/>
    <property type="evidence" value="ECO:0007669"/>
    <property type="project" value="InterPro"/>
</dbReference>
<evidence type="ECO:0000313" key="8">
    <source>
        <dbReference type="Proteomes" id="UP000669179"/>
    </source>
</evidence>
<dbReference type="InterPro" id="IPR015815">
    <property type="entry name" value="HIBADH-related"/>
</dbReference>
<dbReference type="Gene3D" id="3.40.50.720">
    <property type="entry name" value="NAD(P)-binding Rossmann-like Domain"/>
    <property type="match status" value="1"/>
</dbReference>
<protein>
    <submittedName>
        <fullName evidence="7">NAD(P)-dependent oxidoreductase</fullName>
    </submittedName>
</protein>
<dbReference type="GO" id="GO:0051287">
    <property type="term" value="F:NAD binding"/>
    <property type="evidence" value="ECO:0007669"/>
    <property type="project" value="InterPro"/>
</dbReference>
<dbReference type="InterPro" id="IPR008927">
    <property type="entry name" value="6-PGluconate_DH-like_C_sf"/>
</dbReference>
<evidence type="ECO:0000256" key="1">
    <source>
        <dbReference type="ARBA" id="ARBA00009080"/>
    </source>
</evidence>